<dbReference type="InterPro" id="IPR015424">
    <property type="entry name" value="PyrdxlP-dep_Trfase"/>
</dbReference>
<evidence type="ECO:0000313" key="4">
    <source>
        <dbReference type="EMBL" id="KAJ9185093.1"/>
    </source>
</evidence>
<keyword evidence="1" id="KW-0032">Aminotransferase</keyword>
<evidence type="ECO:0000256" key="1">
    <source>
        <dbReference type="ARBA" id="ARBA00022576"/>
    </source>
</evidence>
<feature type="non-terminal residue" evidence="4">
    <location>
        <position position="115"/>
    </location>
</feature>
<keyword evidence="3" id="KW-0663">Pyridoxal phosphate</keyword>
<reference evidence="4" key="1">
    <citation type="journal article" date="2023" name="Plant Biotechnol. J.">
        <title>Chromosome-level wild Hevea brasiliensis genome provides new tools for genomic-assisted breeding and valuable loci to elevate rubber yield.</title>
        <authorList>
            <person name="Cheng H."/>
            <person name="Song X."/>
            <person name="Hu Y."/>
            <person name="Wu T."/>
            <person name="Yang Q."/>
            <person name="An Z."/>
            <person name="Feng S."/>
            <person name="Deng Z."/>
            <person name="Wu W."/>
            <person name="Zeng X."/>
            <person name="Tu M."/>
            <person name="Wang X."/>
            <person name="Huang H."/>
        </authorList>
    </citation>
    <scope>NUCLEOTIDE SEQUENCE</scope>
    <source>
        <strain evidence="4">MT/VB/25A 57/8</strain>
    </source>
</reference>
<dbReference type="InterPro" id="IPR005814">
    <property type="entry name" value="Aminotrans_3"/>
</dbReference>
<dbReference type="InterPro" id="IPR015421">
    <property type="entry name" value="PyrdxlP-dep_Trfase_major"/>
</dbReference>
<dbReference type="PANTHER" id="PTHR42684">
    <property type="entry name" value="ADENOSYLMETHIONINE-8-AMINO-7-OXONONANOATE AMINOTRANSFERASE"/>
    <property type="match status" value="1"/>
</dbReference>
<comment type="caution">
    <text evidence="4">The sequence shown here is derived from an EMBL/GenBank/DDBJ whole genome shotgun (WGS) entry which is preliminary data.</text>
</comment>
<organism evidence="4 5">
    <name type="scientific">Hevea brasiliensis</name>
    <name type="common">Para rubber tree</name>
    <name type="synonym">Siphonia brasiliensis</name>
    <dbReference type="NCBI Taxonomy" id="3981"/>
    <lineage>
        <taxon>Eukaryota</taxon>
        <taxon>Viridiplantae</taxon>
        <taxon>Streptophyta</taxon>
        <taxon>Embryophyta</taxon>
        <taxon>Tracheophyta</taxon>
        <taxon>Spermatophyta</taxon>
        <taxon>Magnoliopsida</taxon>
        <taxon>eudicotyledons</taxon>
        <taxon>Gunneridae</taxon>
        <taxon>Pentapetalae</taxon>
        <taxon>rosids</taxon>
        <taxon>fabids</taxon>
        <taxon>Malpighiales</taxon>
        <taxon>Euphorbiaceae</taxon>
        <taxon>Crotonoideae</taxon>
        <taxon>Micrandreae</taxon>
        <taxon>Hevea</taxon>
    </lineage>
</organism>
<dbReference type="Proteomes" id="UP001174677">
    <property type="component" value="Chromosome 3"/>
</dbReference>
<feature type="non-terminal residue" evidence="4">
    <location>
        <position position="1"/>
    </location>
</feature>
<dbReference type="SUPFAM" id="SSF53383">
    <property type="entry name" value="PLP-dependent transferases"/>
    <property type="match status" value="1"/>
</dbReference>
<dbReference type="Gene3D" id="3.90.1150.10">
    <property type="entry name" value="Aspartate Aminotransferase, domain 1"/>
    <property type="match status" value="1"/>
</dbReference>
<sequence length="115" mass="12561">VLSSAYMPIGAIMVSPEVADVIYSQSNKLGTFSHGFTYSGHPISCVVAIEVLKIYKILPEINIPEQVKQVAPKFQDGLKAFSNSPIIGEIRGTGLILATEFIDNRSPNDPFPPEW</sequence>
<proteinExistence type="predicted"/>
<accession>A0ABQ9N1C6</accession>
<keyword evidence="5" id="KW-1185">Reference proteome</keyword>
<keyword evidence="2" id="KW-0808">Transferase</keyword>
<dbReference type="InterPro" id="IPR015422">
    <property type="entry name" value="PyrdxlP-dep_Trfase_small"/>
</dbReference>
<name>A0ABQ9N1C6_HEVBR</name>
<protein>
    <submittedName>
        <fullName evidence="4">Uncharacterized protein</fullName>
    </submittedName>
</protein>
<gene>
    <name evidence="4" type="ORF">P3X46_004761</name>
</gene>
<evidence type="ECO:0000256" key="2">
    <source>
        <dbReference type="ARBA" id="ARBA00022679"/>
    </source>
</evidence>
<dbReference type="Gene3D" id="3.40.640.10">
    <property type="entry name" value="Type I PLP-dependent aspartate aminotransferase-like (Major domain)"/>
    <property type="match status" value="1"/>
</dbReference>
<dbReference type="Pfam" id="PF00202">
    <property type="entry name" value="Aminotran_3"/>
    <property type="match status" value="1"/>
</dbReference>
<evidence type="ECO:0000256" key="3">
    <source>
        <dbReference type="ARBA" id="ARBA00022898"/>
    </source>
</evidence>
<evidence type="ECO:0000313" key="5">
    <source>
        <dbReference type="Proteomes" id="UP001174677"/>
    </source>
</evidence>
<dbReference type="EMBL" id="JARPOI010000003">
    <property type="protein sequence ID" value="KAJ9185093.1"/>
    <property type="molecule type" value="Genomic_DNA"/>
</dbReference>
<dbReference type="PANTHER" id="PTHR42684:SF3">
    <property type="entry name" value="ADENOSYLMETHIONINE-8-AMINO-7-OXONONANOATE AMINOTRANSFERASE"/>
    <property type="match status" value="1"/>
</dbReference>